<proteinExistence type="inferred from homology"/>
<dbReference type="InterPro" id="IPR050563">
    <property type="entry name" value="4-hydroxybenzoyl-CoA_TE"/>
</dbReference>
<dbReference type="PIRSF" id="PIRSF003230">
    <property type="entry name" value="YbgC"/>
    <property type="match status" value="1"/>
</dbReference>
<dbReference type="EMBL" id="NZEX01000043">
    <property type="protein sequence ID" value="MAH62640.1"/>
    <property type="molecule type" value="Genomic_DNA"/>
</dbReference>
<dbReference type="Pfam" id="PF13279">
    <property type="entry name" value="4HBT_2"/>
    <property type="match status" value="1"/>
</dbReference>
<dbReference type="PANTHER" id="PTHR31793:SF37">
    <property type="entry name" value="ACYL-COA THIOESTER HYDROLASE YBGC"/>
    <property type="match status" value="1"/>
</dbReference>
<dbReference type="SUPFAM" id="SSF54637">
    <property type="entry name" value="Thioesterase/thiol ester dehydrase-isomerase"/>
    <property type="match status" value="1"/>
</dbReference>
<evidence type="ECO:0000256" key="2">
    <source>
        <dbReference type="ARBA" id="ARBA00022801"/>
    </source>
</evidence>
<evidence type="ECO:0000256" key="1">
    <source>
        <dbReference type="ARBA" id="ARBA00005953"/>
    </source>
</evidence>
<dbReference type="Proteomes" id="UP000226525">
    <property type="component" value="Unassembled WGS sequence"/>
</dbReference>
<dbReference type="CDD" id="cd00586">
    <property type="entry name" value="4HBT"/>
    <property type="match status" value="1"/>
</dbReference>
<dbReference type="Gene3D" id="3.10.129.10">
    <property type="entry name" value="Hotdog Thioesterase"/>
    <property type="match status" value="1"/>
</dbReference>
<evidence type="ECO:0000313" key="3">
    <source>
        <dbReference type="EMBL" id="MAH62640.1"/>
    </source>
</evidence>
<name>A0A2D6YHK9_9DELT</name>
<sequence>MKSKEEERPEFWNGMTESPLFRFPITVYYEDTDITGVVYHANYLKYCERARSEILGAERLHQIHQKENLSFLVYRAEMNFRRGAVLGDRLEVQTQPNLTGPYRIQFLQNIIRSSDQQLLVKAVIELVCIRQEKPVPVPDWIQEYLPTSD</sequence>
<dbReference type="PANTHER" id="PTHR31793">
    <property type="entry name" value="4-HYDROXYBENZOYL-COA THIOESTERASE FAMILY MEMBER"/>
    <property type="match status" value="1"/>
</dbReference>
<keyword evidence="2" id="KW-0378">Hydrolase</keyword>
<comment type="caution">
    <text evidence="3">The sequence shown here is derived from an EMBL/GenBank/DDBJ whole genome shotgun (WGS) entry which is preliminary data.</text>
</comment>
<dbReference type="InterPro" id="IPR006684">
    <property type="entry name" value="YbgC/YbaW"/>
</dbReference>
<organism evidence="3 4">
    <name type="scientific">SAR324 cluster bacterium</name>
    <dbReference type="NCBI Taxonomy" id="2024889"/>
    <lineage>
        <taxon>Bacteria</taxon>
        <taxon>Deltaproteobacteria</taxon>
        <taxon>SAR324 cluster</taxon>
    </lineage>
</organism>
<reference evidence="4" key="1">
    <citation type="submission" date="2017-09" db="EMBL/GenBank/DDBJ databases">
        <title>The Reconstruction of 2,631 Draft Metagenome-Assembled Genomes from the Global Oceans.</title>
        <authorList>
            <person name="Tully B.J."/>
            <person name="Graham E.D."/>
            <person name="Heidelberg J.F."/>
        </authorList>
    </citation>
    <scope>NUCLEOTIDE SEQUENCE [LARGE SCALE GENOMIC DNA]</scope>
</reference>
<dbReference type="InterPro" id="IPR029069">
    <property type="entry name" value="HotDog_dom_sf"/>
</dbReference>
<dbReference type="GO" id="GO:0047617">
    <property type="term" value="F:fatty acyl-CoA hydrolase activity"/>
    <property type="evidence" value="ECO:0007669"/>
    <property type="project" value="TreeGrafter"/>
</dbReference>
<accession>A0A2D6YHK9</accession>
<dbReference type="NCBIfam" id="TIGR00051">
    <property type="entry name" value="YbgC/FadM family acyl-CoA thioesterase"/>
    <property type="match status" value="1"/>
</dbReference>
<evidence type="ECO:0000313" key="4">
    <source>
        <dbReference type="Proteomes" id="UP000226525"/>
    </source>
</evidence>
<gene>
    <name evidence="3" type="ORF">CMN54_04165</name>
</gene>
<comment type="similarity">
    <text evidence="1">Belongs to the 4-hydroxybenzoyl-CoA thioesterase family.</text>
</comment>
<dbReference type="AlphaFoldDB" id="A0A2D6YHK9"/>
<protein>
    <submittedName>
        <fullName evidence="3">Thioesterase</fullName>
    </submittedName>
</protein>